<keyword evidence="6 14" id="KW-0808">Transferase</keyword>
<evidence type="ECO:0000256" key="12">
    <source>
        <dbReference type="ARBA" id="ARBA00023268"/>
    </source>
</evidence>
<evidence type="ECO:0000256" key="10">
    <source>
        <dbReference type="ARBA" id="ARBA00022840"/>
    </source>
</evidence>
<dbReference type="PANTHER" id="PTHR30305">
    <property type="entry name" value="PROTEIN YJDM-RELATED"/>
    <property type="match status" value="1"/>
</dbReference>
<evidence type="ECO:0000256" key="3">
    <source>
        <dbReference type="ARBA" id="ARBA00006883"/>
    </source>
</evidence>
<evidence type="ECO:0000256" key="2">
    <source>
        <dbReference type="ARBA" id="ARBA00001946"/>
    </source>
</evidence>
<dbReference type="InterPro" id="IPR003755">
    <property type="entry name" value="HPr(Ser)_kin/Pase"/>
</dbReference>
<evidence type="ECO:0000256" key="7">
    <source>
        <dbReference type="ARBA" id="ARBA00022723"/>
    </source>
</evidence>
<comment type="miscellaneous">
    <text evidence="14">Both phosphorylation and phosphorolysis are carried out by the same active site and suggest a common mechanism for both reactions.</text>
</comment>
<comment type="cofactor">
    <cofactor evidence="2 14">
        <name>Mg(2+)</name>
        <dbReference type="ChEBI" id="CHEBI:18420"/>
    </cofactor>
</comment>
<dbReference type="FunFam" id="3.40.50.300:FF:000174">
    <property type="entry name" value="HPr kinase/phosphorylase"/>
    <property type="match status" value="1"/>
</dbReference>
<dbReference type="NCBIfam" id="TIGR00679">
    <property type="entry name" value="hpr-ser"/>
    <property type="match status" value="1"/>
</dbReference>
<dbReference type="Gene3D" id="3.40.1390.20">
    <property type="entry name" value="HprK N-terminal domain-like"/>
    <property type="match status" value="1"/>
</dbReference>
<keyword evidence="8 14" id="KW-0547">Nucleotide-binding</keyword>
<dbReference type="EMBL" id="BMDP01000001">
    <property type="protein sequence ID" value="GGI53728.1"/>
    <property type="molecule type" value="Genomic_DNA"/>
</dbReference>
<keyword evidence="9 14" id="KW-0418">Kinase</keyword>
<dbReference type="Pfam" id="PF07475">
    <property type="entry name" value="Hpr_kinase_C"/>
    <property type="match status" value="1"/>
</dbReference>
<gene>
    <name evidence="14 17" type="primary">hprK</name>
    <name evidence="17" type="ORF">GCM10011430_09020</name>
</gene>
<dbReference type="GO" id="GO:0005524">
    <property type="term" value="F:ATP binding"/>
    <property type="evidence" value="ECO:0007669"/>
    <property type="project" value="UniProtKB-UniRule"/>
</dbReference>
<feature type="active site" evidence="14">
    <location>
        <position position="143"/>
    </location>
</feature>
<dbReference type="InterPro" id="IPR027417">
    <property type="entry name" value="P-loop_NTPase"/>
</dbReference>
<evidence type="ECO:0000313" key="17">
    <source>
        <dbReference type="EMBL" id="GGI53728.1"/>
    </source>
</evidence>
<dbReference type="Gene3D" id="3.40.50.300">
    <property type="entry name" value="P-loop containing nucleotide triphosphate hydrolases"/>
    <property type="match status" value="1"/>
</dbReference>
<evidence type="ECO:0000256" key="13">
    <source>
        <dbReference type="ARBA" id="ARBA00047657"/>
    </source>
</evidence>
<evidence type="ECO:0000256" key="11">
    <source>
        <dbReference type="ARBA" id="ARBA00022842"/>
    </source>
</evidence>
<dbReference type="InterPro" id="IPR028979">
    <property type="entry name" value="Ser_kin/Pase_Hpr-like_N_sf"/>
</dbReference>
<feature type="active site" evidence="14">
    <location>
        <position position="164"/>
    </location>
</feature>
<feature type="domain" description="HPr kinase/phosphorylase C-terminal" evidence="16">
    <location>
        <begin position="134"/>
        <end position="304"/>
    </location>
</feature>
<dbReference type="Proteomes" id="UP000627205">
    <property type="component" value="Unassembled WGS sequence"/>
</dbReference>
<evidence type="ECO:0000256" key="4">
    <source>
        <dbReference type="ARBA" id="ARBA00011643"/>
    </source>
</evidence>
<dbReference type="CDD" id="cd01918">
    <property type="entry name" value="HprK_C"/>
    <property type="match status" value="1"/>
</dbReference>
<comment type="caution">
    <text evidence="17">The sequence shown here is derived from an EMBL/GenBank/DDBJ whole genome shotgun (WGS) entry which is preliminary data.</text>
</comment>
<dbReference type="GO" id="GO:0000155">
    <property type="term" value="F:phosphorelay sensor kinase activity"/>
    <property type="evidence" value="ECO:0007669"/>
    <property type="project" value="InterPro"/>
</dbReference>
<feature type="binding site" evidence="14">
    <location>
        <position position="207"/>
    </location>
    <ligand>
        <name>Mg(2+)</name>
        <dbReference type="ChEBI" id="CHEBI:18420"/>
    </ligand>
</feature>
<evidence type="ECO:0000256" key="9">
    <source>
        <dbReference type="ARBA" id="ARBA00022777"/>
    </source>
</evidence>
<dbReference type="Pfam" id="PF02603">
    <property type="entry name" value="Hpr_kinase_N"/>
    <property type="match status" value="1"/>
</dbReference>
<dbReference type="HAMAP" id="MF_01249">
    <property type="entry name" value="HPr_kinase"/>
    <property type="match status" value="1"/>
</dbReference>
<keyword evidence="12 14" id="KW-0511">Multifunctional enzyme</keyword>
<comment type="function">
    <text evidence="14">Catalyzes the ATP- as well as the pyrophosphate-dependent phosphorylation of a specific serine residue in HPr, a phosphocarrier protein of the phosphoenolpyruvate-dependent sugar phosphotransferase system (PTS). HprK/P also catalyzes the pyrophosphate-producing, inorganic phosphate-dependent dephosphorylation (phosphorolysis) of seryl-phosphorylated HPr (P-Ser-HPr).</text>
</comment>
<accession>A0A8J3F5L7</accession>
<dbReference type="EC" id="2.7.11.-" evidence="14"/>
<evidence type="ECO:0000259" key="16">
    <source>
        <dbReference type="Pfam" id="PF07475"/>
    </source>
</evidence>
<evidence type="ECO:0000259" key="15">
    <source>
        <dbReference type="Pfam" id="PF02603"/>
    </source>
</evidence>
<feature type="region of interest" description="Important for the catalytic mechanism of both phosphorylation and dephosphorylation" evidence="14">
    <location>
        <begin position="206"/>
        <end position="215"/>
    </location>
</feature>
<reference evidence="17" key="1">
    <citation type="journal article" date="2014" name="Int. J. Syst. Evol. Microbiol.">
        <title>Complete genome sequence of Corynebacterium casei LMG S-19264T (=DSM 44701T), isolated from a smear-ripened cheese.</title>
        <authorList>
            <consortium name="US DOE Joint Genome Institute (JGI-PGF)"/>
            <person name="Walter F."/>
            <person name="Albersmeier A."/>
            <person name="Kalinowski J."/>
            <person name="Ruckert C."/>
        </authorList>
    </citation>
    <scope>NUCLEOTIDE SEQUENCE</scope>
    <source>
        <strain evidence="17">CCM 7664</strain>
    </source>
</reference>
<comment type="subunit">
    <text evidence="4 14">Homohexamer.</text>
</comment>
<proteinExistence type="inferred from homology"/>
<keyword evidence="11 14" id="KW-0460">Magnesium</keyword>
<sequence>MPLPTPLSIQQIYDDNRESLQLGWFAGFPGGERLISGDATSAADQVGHLNLIHPGRIQVFGHQETEYYERLSPGARAYHTAELIAGQPPAVIIAQGLETPADIMTICDQKNIPLFSTPLPAAQVIDYLRVYLSKKLAQRITMHGVFMDVLGVGVLITGESGLGKSELGLELISRSHGLVADDAVEFARIAPNMIEGRCPPLLQNLLEVRGLGLLDIRTIFGETAVRRKMRLNLIAHLVRRKTLEENYERLPVSSQSEEILGLTIRKVVIPVEAGRNIAVLLEAAVRNTILQMRGIDTLKDFIVRQQKAMESDE</sequence>
<keyword evidence="18" id="KW-1185">Reference proteome</keyword>
<protein>
    <recommendedName>
        <fullName evidence="14">HPr kinase/phosphorylase</fullName>
        <shortName evidence="14">HPrK/P</shortName>
        <ecNumber evidence="14">2.7.11.-</ecNumber>
        <ecNumber evidence="14">2.7.4.-</ecNumber>
    </recommendedName>
    <alternativeName>
        <fullName evidence="14">HPr(Ser) kinase/phosphorylase</fullName>
    </alternativeName>
</protein>
<feature type="binding site" evidence="14">
    <location>
        <begin position="158"/>
        <end position="165"/>
    </location>
    <ligand>
        <name>ATP</name>
        <dbReference type="ChEBI" id="CHEBI:30616"/>
    </ligand>
</feature>
<dbReference type="GO" id="GO:0004712">
    <property type="term" value="F:protein serine/threonine/tyrosine kinase activity"/>
    <property type="evidence" value="ECO:0007669"/>
    <property type="project" value="UniProtKB-UniRule"/>
</dbReference>
<dbReference type="EC" id="2.7.4.-" evidence="14"/>
<dbReference type="InterPro" id="IPR011126">
    <property type="entry name" value="Hpr_kin/Pase_Hpr_N"/>
</dbReference>
<dbReference type="AlphaFoldDB" id="A0A8J3F5L7"/>
<dbReference type="InterPro" id="IPR011104">
    <property type="entry name" value="Hpr_kin/Pase_C"/>
</dbReference>
<keyword evidence="7 14" id="KW-0479">Metal-binding</keyword>
<evidence type="ECO:0000313" key="18">
    <source>
        <dbReference type="Proteomes" id="UP000627205"/>
    </source>
</evidence>
<dbReference type="SUPFAM" id="SSF75138">
    <property type="entry name" value="HprK N-terminal domain-like"/>
    <property type="match status" value="1"/>
</dbReference>
<feature type="domain" description="HPr(Ser) kinase/phosphorylase N-terminal" evidence="15">
    <location>
        <begin position="8"/>
        <end position="132"/>
    </location>
</feature>
<dbReference type="GO" id="GO:0004674">
    <property type="term" value="F:protein serine/threonine kinase activity"/>
    <property type="evidence" value="ECO:0007669"/>
    <property type="project" value="UniProtKB-KW"/>
</dbReference>
<comment type="similarity">
    <text evidence="3 14">Belongs to the HPrK/P family.</text>
</comment>
<keyword evidence="5 14" id="KW-0723">Serine/threonine-protein kinase</keyword>
<comment type="catalytic activity">
    <reaction evidence="1 14">
        <text>[HPr protein]-L-serine + ATP = [HPr protein]-O-phospho-L-serine + ADP + H(+)</text>
        <dbReference type="Rhea" id="RHEA:46600"/>
        <dbReference type="Rhea" id="RHEA-COMP:11602"/>
        <dbReference type="Rhea" id="RHEA-COMP:11603"/>
        <dbReference type="ChEBI" id="CHEBI:15378"/>
        <dbReference type="ChEBI" id="CHEBI:29999"/>
        <dbReference type="ChEBI" id="CHEBI:30616"/>
        <dbReference type="ChEBI" id="CHEBI:83421"/>
        <dbReference type="ChEBI" id="CHEBI:456216"/>
    </reaction>
</comment>
<dbReference type="SUPFAM" id="SSF53795">
    <property type="entry name" value="PEP carboxykinase-like"/>
    <property type="match status" value="1"/>
</dbReference>
<organism evidence="17 18">
    <name type="scientific">Oxalicibacterium solurbis</name>
    <dbReference type="NCBI Taxonomy" id="69280"/>
    <lineage>
        <taxon>Bacteria</taxon>
        <taxon>Pseudomonadati</taxon>
        <taxon>Pseudomonadota</taxon>
        <taxon>Betaproteobacteria</taxon>
        <taxon>Burkholderiales</taxon>
        <taxon>Oxalobacteraceae</taxon>
        <taxon>Oxalicibacterium</taxon>
    </lineage>
</organism>
<dbReference type="GO" id="GO:0006109">
    <property type="term" value="P:regulation of carbohydrate metabolic process"/>
    <property type="evidence" value="ECO:0007669"/>
    <property type="project" value="UniProtKB-UniRule"/>
</dbReference>
<dbReference type="GO" id="GO:0000287">
    <property type="term" value="F:magnesium ion binding"/>
    <property type="evidence" value="ECO:0007669"/>
    <property type="project" value="UniProtKB-UniRule"/>
</dbReference>
<evidence type="ECO:0000256" key="8">
    <source>
        <dbReference type="ARBA" id="ARBA00022741"/>
    </source>
</evidence>
<dbReference type="PANTHER" id="PTHR30305:SF1">
    <property type="entry name" value="HPR KINASE_PHOSPHORYLASE"/>
    <property type="match status" value="1"/>
</dbReference>
<evidence type="ECO:0000256" key="6">
    <source>
        <dbReference type="ARBA" id="ARBA00022679"/>
    </source>
</evidence>
<evidence type="ECO:0000256" key="14">
    <source>
        <dbReference type="HAMAP-Rule" id="MF_01249"/>
    </source>
</evidence>
<feature type="active site" evidence="14">
    <location>
        <position position="249"/>
    </location>
</feature>
<reference evidence="17" key="2">
    <citation type="submission" date="2020-09" db="EMBL/GenBank/DDBJ databases">
        <authorList>
            <person name="Sun Q."/>
            <person name="Sedlacek I."/>
        </authorList>
    </citation>
    <scope>NUCLEOTIDE SEQUENCE</scope>
    <source>
        <strain evidence="17">CCM 7664</strain>
    </source>
</reference>
<feature type="active site" description="Proton acceptor; for phosphorylation activity. Proton donor; for dephosphorylation activity" evidence="14">
    <location>
        <position position="182"/>
    </location>
</feature>
<comment type="catalytic activity">
    <reaction evidence="13 14">
        <text>[HPr protein]-O-phospho-L-serine + phosphate + H(+) = [HPr protein]-L-serine + diphosphate</text>
        <dbReference type="Rhea" id="RHEA:46604"/>
        <dbReference type="Rhea" id="RHEA-COMP:11602"/>
        <dbReference type="Rhea" id="RHEA-COMP:11603"/>
        <dbReference type="ChEBI" id="CHEBI:15378"/>
        <dbReference type="ChEBI" id="CHEBI:29999"/>
        <dbReference type="ChEBI" id="CHEBI:33019"/>
        <dbReference type="ChEBI" id="CHEBI:43474"/>
        <dbReference type="ChEBI" id="CHEBI:83421"/>
    </reaction>
</comment>
<dbReference type="RefSeq" id="WP_188419761.1">
    <property type="nucleotide sequence ID" value="NZ_BMDP01000001.1"/>
</dbReference>
<name>A0A8J3F5L7_9BURK</name>
<keyword evidence="10 14" id="KW-0067">ATP-binding</keyword>
<evidence type="ECO:0000256" key="1">
    <source>
        <dbReference type="ARBA" id="ARBA00001120"/>
    </source>
</evidence>
<feature type="region of interest" description="Important for the catalytic mechanism of dephosphorylation" evidence="14">
    <location>
        <begin position="270"/>
        <end position="275"/>
    </location>
</feature>
<evidence type="ECO:0000256" key="5">
    <source>
        <dbReference type="ARBA" id="ARBA00022527"/>
    </source>
</evidence>
<comment type="domain">
    <text evidence="14">The Walker A ATP-binding motif also binds Pi and PPi.</text>
</comment>
<feature type="binding site" evidence="14">
    <location>
        <position position="165"/>
    </location>
    <ligand>
        <name>Mg(2+)</name>
        <dbReference type="ChEBI" id="CHEBI:18420"/>
    </ligand>
</feature>